<name>A0ACB8DQR8_DERSI</name>
<evidence type="ECO:0000313" key="2">
    <source>
        <dbReference type="Proteomes" id="UP000821865"/>
    </source>
</evidence>
<comment type="caution">
    <text evidence="1">The sequence shown here is derived from an EMBL/GenBank/DDBJ whole genome shotgun (WGS) entry which is preliminary data.</text>
</comment>
<sequence length="440" mass="47476">MSTATAISARLDSDEAAAADLRPPRAQPGCGGLQRSQQTSLTPENDPTAMAYEVKGQDMSPDDFTADAGWTIVAPRPSVIKTALSQPDLANLQRKGGNTNATVSTARNSVIKASRMPALPQDDIKIVIRIRGGINIAKVGQLKVTKAICMAACIEPNERSEDTICPNLKQNIMVVSTPSEANAAKYLRIRNISIGEQTKNTTGSGPIALSQQDFPPLKNRESSAINDNVAANADARLTGERGRSRSRNRGRPSSRSRERSRNPSQRSTSRIRFAPSPREIRQLKTPPTPPPSDSNQTEITSEPMVVEVPVAESTRNPHKRKAATNTHPSSTDSDIKEIKELLGGLATTVASLKEGQDKLATTVGTLKEGYDRITLQINHMMETINSHGARLNALEMADHPSVMSHSTITKLPRALSLDRHSNNMASQRPPNANNKDGSAN</sequence>
<proteinExistence type="predicted"/>
<dbReference type="Proteomes" id="UP000821865">
    <property type="component" value="Chromosome 10"/>
</dbReference>
<protein>
    <submittedName>
        <fullName evidence="1">Uncharacterized protein</fullName>
    </submittedName>
</protein>
<keyword evidence="2" id="KW-1185">Reference proteome</keyword>
<dbReference type="EMBL" id="CM023479">
    <property type="protein sequence ID" value="KAH7974691.1"/>
    <property type="molecule type" value="Genomic_DNA"/>
</dbReference>
<reference evidence="1" key="1">
    <citation type="submission" date="2020-05" db="EMBL/GenBank/DDBJ databases">
        <title>Large-scale comparative analyses of tick genomes elucidate their genetic diversity and vector capacities.</title>
        <authorList>
            <person name="Jia N."/>
            <person name="Wang J."/>
            <person name="Shi W."/>
            <person name="Du L."/>
            <person name="Sun Y."/>
            <person name="Zhan W."/>
            <person name="Jiang J."/>
            <person name="Wang Q."/>
            <person name="Zhang B."/>
            <person name="Ji P."/>
            <person name="Sakyi L.B."/>
            <person name="Cui X."/>
            <person name="Yuan T."/>
            <person name="Jiang B."/>
            <person name="Yang W."/>
            <person name="Lam T.T.-Y."/>
            <person name="Chang Q."/>
            <person name="Ding S."/>
            <person name="Wang X."/>
            <person name="Zhu J."/>
            <person name="Ruan X."/>
            <person name="Zhao L."/>
            <person name="Wei J."/>
            <person name="Que T."/>
            <person name="Du C."/>
            <person name="Cheng J."/>
            <person name="Dai P."/>
            <person name="Han X."/>
            <person name="Huang E."/>
            <person name="Gao Y."/>
            <person name="Liu J."/>
            <person name="Shao H."/>
            <person name="Ye R."/>
            <person name="Li L."/>
            <person name="Wei W."/>
            <person name="Wang X."/>
            <person name="Wang C."/>
            <person name="Yang T."/>
            <person name="Huo Q."/>
            <person name="Li W."/>
            <person name="Guo W."/>
            <person name="Chen H."/>
            <person name="Zhou L."/>
            <person name="Ni X."/>
            <person name="Tian J."/>
            <person name="Zhou Y."/>
            <person name="Sheng Y."/>
            <person name="Liu T."/>
            <person name="Pan Y."/>
            <person name="Xia L."/>
            <person name="Li J."/>
            <person name="Zhao F."/>
            <person name="Cao W."/>
        </authorList>
    </citation>
    <scope>NUCLEOTIDE SEQUENCE</scope>
    <source>
        <strain evidence="1">Dsil-2018</strain>
    </source>
</reference>
<accession>A0ACB8DQR8</accession>
<gene>
    <name evidence="1" type="ORF">HPB49_018125</name>
</gene>
<organism evidence="1 2">
    <name type="scientific">Dermacentor silvarum</name>
    <name type="common">Tick</name>
    <dbReference type="NCBI Taxonomy" id="543639"/>
    <lineage>
        <taxon>Eukaryota</taxon>
        <taxon>Metazoa</taxon>
        <taxon>Ecdysozoa</taxon>
        <taxon>Arthropoda</taxon>
        <taxon>Chelicerata</taxon>
        <taxon>Arachnida</taxon>
        <taxon>Acari</taxon>
        <taxon>Parasitiformes</taxon>
        <taxon>Ixodida</taxon>
        <taxon>Ixodoidea</taxon>
        <taxon>Ixodidae</taxon>
        <taxon>Rhipicephalinae</taxon>
        <taxon>Dermacentor</taxon>
    </lineage>
</organism>
<evidence type="ECO:0000313" key="1">
    <source>
        <dbReference type="EMBL" id="KAH7974691.1"/>
    </source>
</evidence>